<name>A0AAD4XIZ4_9MAGN</name>
<dbReference type="EMBL" id="JAJJMB010009088">
    <property type="protein sequence ID" value="KAI3916639.1"/>
    <property type="molecule type" value="Genomic_DNA"/>
</dbReference>
<dbReference type="AlphaFoldDB" id="A0AAD4XIZ4"/>
<dbReference type="Proteomes" id="UP001202328">
    <property type="component" value="Unassembled WGS sequence"/>
</dbReference>
<evidence type="ECO:0000313" key="1">
    <source>
        <dbReference type="EMBL" id="KAI3916639.1"/>
    </source>
</evidence>
<evidence type="ECO:0000313" key="2">
    <source>
        <dbReference type="Proteomes" id="UP001202328"/>
    </source>
</evidence>
<evidence type="ECO:0008006" key="3">
    <source>
        <dbReference type="Google" id="ProtNLM"/>
    </source>
</evidence>
<sequence length="236" mass="26903">MKGNPNDRDKTSLENRIYAIKKDIKLFIAVLGKLYRGGRISGYGAEHTLIRVRCDFHKIHGRPFILDECYEIYKSEPGYDYTKYVDIPPLPPPPVVQVVDDIGVEGVHGADGVEEEETGVDCNTSDTQVKKKRGPGKKALHALKQAKYQCGTSSDSIESNFGETNERMLSYLKEPKEQLKEENISRIKEKKKARVERIMMADISKLSNAGQVWLERKQKKILEKRNLMEQESSDDE</sequence>
<reference evidence="1" key="1">
    <citation type="submission" date="2022-04" db="EMBL/GenBank/DDBJ databases">
        <title>A functionally conserved STORR gene fusion in Papaver species that diverged 16.8 million years ago.</title>
        <authorList>
            <person name="Catania T."/>
        </authorList>
    </citation>
    <scope>NUCLEOTIDE SEQUENCE</scope>
    <source>
        <strain evidence="1">S-188037</strain>
    </source>
</reference>
<gene>
    <name evidence="1" type="ORF">MKW98_026381</name>
</gene>
<comment type="caution">
    <text evidence="1">The sequence shown here is derived from an EMBL/GenBank/DDBJ whole genome shotgun (WGS) entry which is preliminary data.</text>
</comment>
<protein>
    <recommendedName>
        <fullName evidence="3">No apical meristem-associated C-terminal domain-containing protein</fullName>
    </recommendedName>
</protein>
<keyword evidence="2" id="KW-1185">Reference proteome</keyword>
<organism evidence="1 2">
    <name type="scientific">Papaver atlanticum</name>
    <dbReference type="NCBI Taxonomy" id="357466"/>
    <lineage>
        <taxon>Eukaryota</taxon>
        <taxon>Viridiplantae</taxon>
        <taxon>Streptophyta</taxon>
        <taxon>Embryophyta</taxon>
        <taxon>Tracheophyta</taxon>
        <taxon>Spermatophyta</taxon>
        <taxon>Magnoliopsida</taxon>
        <taxon>Ranunculales</taxon>
        <taxon>Papaveraceae</taxon>
        <taxon>Papaveroideae</taxon>
        <taxon>Papaver</taxon>
    </lineage>
</organism>
<accession>A0AAD4XIZ4</accession>
<proteinExistence type="predicted"/>